<dbReference type="AlphaFoldDB" id="A0A0G4FAJ4"/>
<feature type="compositionally biased region" description="Acidic residues" evidence="1">
    <location>
        <begin position="204"/>
        <end position="214"/>
    </location>
</feature>
<accession>A0A0G4FAJ4</accession>
<reference evidence="2" key="1">
    <citation type="submission" date="2014-11" db="EMBL/GenBank/DDBJ databases">
        <authorList>
            <person name="Otto D Thomas"/>
            <person name="Naeem Raeece"/>
        </authorList>
    </citation>
    <scope>NUCLEOTIDE SEQUENCE</scope>
</reference>
<feature type="region of interest" description="Disordered" evidence="1">
    <location>
        <begin position="1"/>
        <end position="22"/>
    </location>
</feature>
<feature type="compositionally biased region" description="Low complexity" evidence="1">
    <location>
        <begin position="743"/>
        <end position="765"/>
    </location>
</feature>
<evidence type="ECO:0000313" key="2">
    <source>
        <dbReference type="EMBL" id="CEM09626.1"/>
    </source>
</evidence>
<feature type="compositionally biased region" description="Low complexity" evidence="1">
    <location>
        <begin position="776"/>
        <end position="801"/>
    </location>
</feature>
<dbReference type="VEuPathDB" id="CryptoDB:Cvel_15915"/>
<feature type="region of interest" description="Disordered" evidence="1">
    <location>
        <begin position="451"/>
        <end position="518"/>
    </location>
</feature>
<feature type="compositionally biased region" description="Low complexity" evidence="1">
    <location>
        <begin position="657"/>
        <end position="672"/>
    </location>
</feature>
<feature type="region of interest" description="Disordered" evidence="1">
    <location>
        <begin position="177"/>
        <end position="252"/>
    </location>
</feature>
<proteinExistence type="predicted"/>
<feature type="region of interest" description="Disordered" evidence="1">
    <location>
        <begin position="35"/>
        <end position="149"/>
    </location>
</feature>
<name>A0A0G4FAJ4_9ALVE</name>
<feature type="compositionally biased region" description="Low complexity" evidence="1">
    <location>
        <begin position="572"/>
        <end position="601"/>
    </location>
</feature>
<feature type="compositionally biased region" description="Polar residues" evidence="1">
    <location>
        <begin position="321"/>
        <end position="330"/>
    </location>
</feature>
<feature type="compositionally biased region" description="Basic and acidic residues" evidence="1">
    <location>
        <begin position="228"/>
        <end position="252"/>
    </location>
</feature>
<feature type="compositionally biased region" description="Polar residues" evidence="1">
    <location>
        <begin position="137"/>
        <end position="147"/>
    </location>
</feature>
<feature type="region of interest" description="Disordered" evidence="1">
    <location>
        <begin position="531"/>
        <end position="911"/>
    </location>
</feature>
<feature type="compositionally biased region" description="Polar residues" evidence="1">
    <location>
        <begin position="766"/>
        <end position="775"/>
    </location>
</feature>
<feature type="compositionally biased region" description="Low complexity" evidence="1">
    <location>
        <begin position="837"/>
        <end position="847"/>
    </location>
</feature>
<feature type="compositionally biased region" description="Polar residues" evidence="1">
    <location>
        <begin position="116"/>
        <end position="129"/>
    </location>
</feature>
<feature type="compositionally biased region" description="Basic and acidic residues" evidence="1">
    <location>
        <begin position="718"/>
        <end position="727"/>
    </location>
</feature>
<feature type="compositionally biased region" description="Low complexity" evidence="1">
    <location>
        <begin position="103"/>
        <end position="115"/>
    </location>
</feature>
<dbReference type="EMBL" id="CDMZ01000225">
    <property type="protein sequence ID" value="CEM09626.1"/>
    <property type="molecule type" value="Genomic_DNA"/>
</dbReference>
<sequence>MSSARQRDSYQGGGGGGHAQADLLSKVDHMLERLSTQRERKKRWAETAAAQGLKAEPPRVSHFFSSFSRDERDPSASLGGPLNAQFGTLQHHHSRVGEDSSDRLSALPLSRPSLSMLTQGSAPSPVNAQQHDRERSLLSSSPGTQIPQRVKFSDDWLRFALVAMSKELGNLKVQQGETAKRLGGIRSPLHRDRRGQHAYRGSEENETEDTEEGSFEPQAPNALGPSRRQRERERESGGERGGKHRDVTEEEVLWMRRQLERLTRRNSKLLALLEEQKKSRRERDRDKGRDRERRERRWGEEREAETGAEDEEEGSPGGRPATSNVQSGDEWNQRGRVRGVQEDRSTSRIQGQSLTYTRQTSIPSSTGPPPPAKAVRKGGPPPPKNKPSPPESSRPQDPPPWSYAPAPRSGVSRQREPVQESPTGAARGDEDRRAHVAQLIAAQKDLQQLQDRLDAEEEAAKRRRASWREMGEGEQWGYLRQASAGSVSAPLPGDASVVSLTGDEGERSETASAGLNEQVKLLVSDTVRIVSEDTGGGSAPPSRSSSVIRGGKRASVSKKKASSSPVKKKKSVSAASGQKTKTKTSSSARERSSSMSPGSARAPRKSLQIPRAPSASLGSLYGGSKRSTPDFGPSSGSPRKAQPKTTKKLQRSASMASHTSRTSVSSGSPVRSSPKRRSTSAVKSSTLLKPTKAQIEREAANAELIRSLRSFESTKSITDTKSKRDSSPSKAKSPKAKGATQPLRTRSLSRRSLASSAALSSAYSSGGSQFFTDQGSMSRSMSAISLSSASPSRSRSSSPKRASPKRRQSTGTATAAKGSAKSRPALSGSTFARRSDAGSSAAGERSSTPSQTKRRSSVKSPPARPSSKATGSPGRKASSSQLLRSGRGVLKGGALSKAPRREGSSASVRWA</sequence>
<feature type="region of interest" description="Disordered" evidence="1">
    <location>
        <begin position="265"/>
        <end position="435"/>
    </location>
</feature>
<gene>
    <name evidence="2" type="ORF">Cvel_15915</name>
</gene>
<feature type="compositionally biased region" description="Pro residues" evidence="1">
    <location>
        <begin position="379"/>
        <end position="402"/>
    </location>
</feature>
<feature type="compositionally biased region" description="Basic residues" evidence="1">
    <location>
        <begin position="550"/>
        <end position="571"/>
    </location>
</feature>
<organism evidence="2">
    <name type="scientific">Chromera velia CCMP2878</name>
    <dbReference type="NCBI Taxonomy" id="1169474"/>
    <lineage>
        <taxon>Eukaryota</taxon>
        <taxon>Sar</taxon>
        <taxon>Alveolata</taxon>
        <taxon>Colpodellida</taxon>
        <taxon>Chromeraceae</taxon>
        <taxon>Chromera</taxon>
    </lineage>
</organism>
<feature type="compositionally biased region" description="Basic residues" evidence="1">
    <location>
        <begin position="641"/>
        <end position="650"/>
    </location>
</feature>
<evidence type="ECO:0000256" key="1">
    <source>
        <dbReference type="SAM" id="MobiDB-lite"/>
    </source>
</evidence>
<feature type="compositionally biased region" description="Polar residues" evidence="1">
    <location>
        <begin position="347"/>
        <end position="359"/>
    </location>
</feature>
<feature type="compositionally biased region" description="Low complexity" evidence="1">
    <location>
        <begin position="809"/>
        <end position="822"/>
    </location>
</feature>
<feature type="compositionally biased region" description="Basic and acidic residues" evidence="1">
    <location>
        <begin position="274"/>
        <end position="305"/>
    </location>
</feature>
<protein>
    <submittedName>
        <fullName evidence="2">Uncharacterized protein</fullName>
    </submittedName>
</protein>